<evidence type="ECO:0000313" key="1">
    <source>
        <dbReference type="EMBL" id="WEB38770.1"/>
    </source>
</evidence>
<dbReference type="RefSeq" id="WP_275306528.1">
    <property type="nucleotide sequence ID" value="NZ_CP095749.1"/>
</dbReference>
<accession>A0ABY8A1E3</accession>
<name>A0ABY8A1E3_9ACTN</name>
<protein>
    <submittedName>
        <fullName evidence="1">Uncharacterized protein</fullName>
    </submittedName>
</protein>
<sequence>MNATLFNNSDRAESEDNYYIGNAYISGGSTCQPVFPNVNNYRAMGDWLTKIPHNAAVFISGVYEADQFREGNS</sequence>
<reference evidence="1 2" key="1">
    <citation type="submission" date="2022-03" db="EMBL/GenBank/DDBJ databases">
        <title>Streptomyces yunnanensis P86,complete genome.</title>
        <authorList>
            <person name="Chen S."/>
            <person name="Zhang Q."/>
        </authorList>
    </citation>
    <scope>NUCLEOTIDE SEQUENCE [LARGE SCALE GENOMIC DNA]</scope>
    <source>
        <strain evidence="1 2">P86</strain>
    </source>
</reference>
<proteinExistence type="predicted"/>
<keyword evidence="2" id="KW-1185">Reference proteome</keyword>
<dbReference type="EMBL" id="CP095749">
    <property type="protein sequence ID" value="WEB38770.1"/>
    <property type="molecule type" value="Genomic_DNA"/>
</dbReference>
<evidence type="ECO:0000313" key="2">
    <source>
        <dbReference type="Proteomes" id="UP001218629"/>
    </source>
</evidence>
<organism evidence="1 2">
    <name type="scientific">Streptomyces yunnanensis</name>
    <dbReference type="NCBI Taxonomy" id="156453"/>
    <lineage>
        <taxon>Bacteria</taxon>
        <taxon>Bacillati</taxon>
        <taxon>Actinomycetota</taxon>
        <taxon>Actinomycetes</taxon>
        <taxon>Kitasatosporales</taxon>
        <taxon>Streptomycetaceae</taxon>
        <taxon>Streptomyces</taxon>
    </lineage>
</organism>
<dbReference type="Proteomes" id="UP001218629">
    <property type="component" value="Chromosome"/>
</dbReference>
<gene>
    <name evidence="1" type="ORF">MOV08_05265</name>
</gene>